<dbReference type="Proteomes" id="UP000202176">
    <property type="component" value="Segment"/>
</dbReference>
<accession>W5S4E3</accession>
<reference evidence="1 2" key="1">
    <citation type="journal article" date="2014" name="Proc. Natl. Acad. Sci. U.S.A.">
        <title>Thirty-thousand-year-old distant relative of giant icosahedral DNA viruses with a pandoravirus morphology.</title>
        <authorList>
            <person name="Legendre M."/>
            <person name="Bartoli J."/>
            <person name="Shmakova L."/>
            <person name="Jeudy S."/>
            <person name="Labadie K."/>
            <person name="Adrait A."/>
            <person name="Lescot M."/>
            <person name="Poirot O."/>
            <person name="Bertaux L."/>
            <person name="Bruley C."/>
            <person name="Coute Y."/>
            <person name="Rivkina E."/>
            <person name="Abergel C."/>
            <person name="Claverie J.M."/>
        </authorList>
    </citation>
    <scope>NUCLEOTIDE SEQUENCE [LARGE SCALE GENOMIC DNA]</scope>
    <source>
        <strain evidence="1">P1084-T</strain>
    </source>
</reference>
<protein>
    <submittedName>
        <fullName evidence="1">Uncharacterized protein</fullName>
    </submittedName>
</protein>
<dbReference type="EMBL" id="KF740664">
    <property type="protein sequence ID" value="AHH01591.1"/>
    <property type="molecule type" value="Genomic_DNA"/>
</dbReference>
<dbReference type="KEGG" id="vg:18266052"/>
<proteinExistence type="predicted"/>
<dbReference type="RefSeq" id="YP_009000926.1">
    <property type="nucleotide sequence ID" value="NC_023423.1"/>
</dbReference>
<evidence type="ECO:0000313" key="2">
    <source>
        <dbReference type="Proteomes" id="UP000202176"/>
    </source>
</evidence>
<sequence length="116" mass="13422">MQTANIAFRLYQIEKNCDVLFPELIHHLDKDGHIQSSAIGGDNNWLMKRTCDKSIQNFNLEMDRCPRIREVLLREKPSLDDITSELDIDVGSSNEKRKIVNRIGTQVIYYRLGQSS</sequence>
<organism evidence="1 2">
    <name type="scientific">Pithovirus sibericum</name>
    <dbReference type="NCBI Taxonomy" id="1450746"/>
    <lineage>
        <taxon>Viruses</taxon>
        <taxon>Pithoviruses</taxon>
        <taxon>Orthopithovirinae</taxon>
        <taxon>Alphapithovirus</taxon>
        <taxon>Alphapithovirus sibericum</taxon>
    </lineage>
</organism>
<dbReference type="GeneID" id="18266052"/>
<name>W5S4E3_9VIRU</name>
<keyword evidence="2" id="KW-1185">Reference proteome</keyword>
<gene>
    <name evidence="1" type="ORF">pv_24</name>
</gene>
<evidence type="ECO:0000313" key="1">
    <source>
        <dbReference type="EMBL" id="AHH01591.1"/>
    </source>
</evidence>